<reference evidence="3 4" key="1">
    <citation type="submission" date="2024-01" db="EMBL/GenBank/DDBJ databases">
        <title>Comparative genomics of Cryptococcus and Kwoniella reveals pathogenesis evolution and contrasting modes of karyotype evolution via chromosome fusion or intercentromeric recombination.</title>
        <authorList>
            <person name="Coelho M.A."/>
            <person name="David-Palma M."/>
            <person name="Shea T."/>
            <person name="Bowers K."/>
            <person name="McGinley-Smith S."/>
            <person name="Mohammad A.W."/>
            <person name="Gnirke A."/>
            <person name="Yurkov A.M."/>
            <person name="Nowrousian M."/>
            <person name="Sun S."/>
            <person name="Cuomo C.A."/>
            <person name="Heitman J."/>
        </authorList>
    </citation>
    <scope>NUCLEOTIDE SEQUENCE [LARGE SCALE GENOMIC DNA]</scope>
    <source>
        <strain evidence="3 4">CBS 6074</strain>
    </source>
</reference>
<dbReference type="GeneID" id="91093134"/>
<keyword evidence="4" id="KW-1185">Reference proteome</keyword>
<dbReference type="GO" id="GO:0005783">
    <property type="term" value="C:endoplasmic reticulum"/>
    <property type="evidence" value="ECO:0007669"/>
    <property type="project" value="TreeGrafter"/>
</dbReference>
<feature type="transmembrane region" description="Helical" evidence="2">
    <location>
        <begin position="39"/>
        <end position="63"/>
    </location>
</feature>
<dbReference type="InterPro" id="IPR007657">
    <property type="entry name" value="Glycosyltransferase_61"/>
</dbReference>
<dbReference type="AlphaFoldDB" id="A0AAX4JQD3"/>
<proteinExistence type="predicted"/>
<gene>
    <name evidence="3" type="ORF">L201_002462</name>
</gene>
<dbReference type="EMBL" id="CP144100">
    <property type="protein sequence ID" value="WWC87572.1"/>
    <property type="molecule type" value="Genomic_DNA"/>
</dbReference>
<evidence type="ECO:0000256" key="2">
    <source>
        <dbReference type="SAM" id="Phobius"/>
    </source>
</evidence>
<dbReference type="Proteomes" id="UP001355207">
    <property type="component" value="Chromosome 3"/>
</dbReference>
<evidence type="ECO:0000256" key="1">
    <source>
        <dbReference type="SAM" id="MobiDB-lite"/>
    </source>
</evidence>
<evidence type="ECO:0000313" key="3">
    <source>
        <dbReference type="EMBL" id="WWC87572.1"/>
    </source>
</evidence>
<organism evidence="3 4">
    <name type="scientific">Kwoniella dendrophila CBS 6074</name>
    <dbReference type="NCBI Taxonomy" id="1295534"/>
    <lineage>
        <taxon>Eukaryota</taxon>
        <taxon>Fungi</taxon>
        <taxon>Dikarya</taxon>
        <taxon>Basidiomycota</taxon>
        <taxon>Agaricomycotina</taxon>
        <taxon>Tremellomycetes</taxon>
        <taxon>Tremellales</taxon>
        <taxon>Cryptococcaceae</taxon>
        <taxon>Kwoniella</taxon>
    </lineage>
</organism>
<dbReference type="RefSeq" id="XP_066074335.1">
    <property type="nucleotide sequence ID" value="XM_066218238.1"/>
</dbReference>
<dbReference type="GO" id="GO:0097363">
    <property type="term" value="F:protein O-acetylglucosaminyltransferase activity"/>
    <property type="evidence" value="ECO:0007669"/>
    <property type="project" value="TreeGrafter"/>
</dbReference>
<keyword evidence="2" id="KW-1133">Transmembrane helix</keyword>
<accession>A0AAX4JQD3</accession>
<feature type="compositionally biased region" description="Polar residues" evidence="1">
    <location>
        <begin position="1"/>
        <end position="17"/>
    </location>
</feature>
<feature type="region of interest" description="Disordered" evidence="1">
    <location>
        <begin position="1"/>
        <end position="24"/>
    </location>
</feature>
<keyword evidence="2" id="KW-0472">Membrane</keyword>
<dbReference type="PANTHER" id="PTHR20961">
    <property type="entry name" value="GLYCOSYLTRANSFERASE"/>
    <property type="match status" value="1"/>
</dbReference>
<protein>
    <submittedName>
        <fullName evidence="3">Uncharacterized protein</fullName>
    </submittedName>
</protein>
<name>A0AAX4JQD3_9TREE</name>
<keyword evidence="2" id="KW-0812">Transmembrane</keyword>
<sequence length="616" mass="69397">MSTANYEPLPTSDSASTYPPLPGPAFQPKRHTKIQITPVLILKYVLGLCGGLVIFHYVIIGAFPNSRYSKYTNNNDINGGNGEIYASAVSTAQGVLDKLDPSAGQPGTFFRDSFPLKTMSTFWELAEKEVKARNLDTCNEQLSRKLIDSYHSTQLAYCTPEGNELDQFDPIPISNHSHTHESESNLNIEGTTIFCSTVHRSTFSRWWPYPAAPCISKNLRTIPSSERMFRSAGCKLTEEGIKLDIEMGRERFLGSDTEKIDDLQDDSVKCKSTIERTLLVIGRQDQWNPFHVAEDLITTLVSVFVALQTAPSLISSRVQLVFVEGFGMDSNHFTPLWDRIGAWAPRRLTLDPWTEGTCLTNAIHSVGAGASLLSAMGVGSSYSCASTITWAASHYYRHLFGLLPPSLSQPANLMESHHQSDKPRRPINVLWLSRAKLDDYAQKHDDWSIWRDVRHITNEPELIEKFRTELDQMCQDSIKSGEFGRTGCIYEDSQDMPETWSFTSSKTVKEDDPLPIRFFHLDPTVHTLENQIHFVGHSTILVSSHGGALGLSLFLPPGDGTVLELQVENVRGNYHFEHMAKEMGHNYEVLHINQQVDVNQIWESTRRWIWKVYQSG</sequence>
<dbReference type="GO" id="GO:0035269">
    <property type="term" value="P:protein O-linked glycosylation via mannose"/>
    <property type="evidence" value="ECO:0007669"/>
    <property type="project" value="TreeGrafter"/>
</dbReference>
<evidence type="ECO:0000313" key="4">
    <source>
        <dbReference type="Proteomes" id="UP001355207"/>
    </source>
</evidence>
<dbReference type="PANTHER" id="PTHR20961:SF38">
    <property type="entry name" value="PROTEIN O-LINKED-MANNOSE BETA-1,4-N-ACETYLGLUCOSAMINYLTRANSFERASE 2"/>
    <property type="match status" value="1"/>
</dbReference>